<evidence type="ECO:0000313" key="4">
    <source>
        <dbReference type="Proteomes" id="UP000813463"/>
    </source>
</evidence>
<dbReference type="RefSeq" id="XP_021867097.2">
    <property type="nucleotide sequence ID" value="XM_022011405.2"/>
</dbReference>
<dbReference type="GO" id="GO:0016020">
    <property type="term" value="C:membrane"/>
    <property type="evidence" value="ECO:0007669"/>
    <property type="project" value="UniProtKB-SubCell"/>
</dbReference>
<evidence type="ECO:0000313" key="5">
    <source>
        <dbReference type="RefSeq" id="XP_021867097.2"/>
    </source>
</evidence>
<keyword evidence="4" id="KW-1185">Reference proteome</keyword>
<dbReference type="Proteomes" id="UP000813463">
    <property type="component" value="Chromosome 2"/>
</dbReference>
<dbReference type="GO" id="GO:0030247">
    <property type="term" value="F:polysaccharide binding"/>
    <property type="evidence" value="ECO:0007669"/>
    <property type="project" value="InterPro"/>
</dbReference>
<dbReference type="KEGG" id="soe:110805783"/>
<keyword evidence="1" id="KW-0325">Glycoprotein</keyword>
<feature type="domain" description="Wall-associated receptor kinase C-terminal" evidence="3">
    <location>
        <begin position="53"/>
        <end position="125"/>
    </location>
</feature>
<dbReference type="GO" id="GO:0005524">
    <property type="term" value="F:ATP binding"/>
    <property type="evidence" value="ECO:0007669"/>
    <property type="project" value="UniProtKB-UniRule"/>
</dbReference>
<dbReference type="GeneID" id="110805783"/>
<proteinExistence type="predicted"/>
<feature type="signal peptide" evidence="2">
    <location>
        <begin position="1"/>
        <end position="18"/>
    </location>
</feature>
<dbReference type="AlphaFoldDB" id="A0A9R0JFX3"/>
<dbReference type="Pfam" id="PF14380">
    <property type="entry name" value="WAK_assoc"/>
    <property type="match status" value="1"/>
</dbReference>
<dbReference type="InterPro" id="IPR032872">
    <property type="entry name" value="WAK_assoc_C"/>
</dbReference>
<protein>
    <recommendedName>
        <fullName evidence="3">Wall-associated receptor kinase C-terminal domain-containing protein</fullName>
    </recommendedName>
</protein>
<accession>A0A9R0JFX3</accession>
<evidence type="ECO:0000259" key="3">
    <source>
        <dbReference type="Pfam" id="PF14380"/>
    </source>
</evidence>
<sequence>MMSLILCCCCLLAPAAVCLHFDGLQEWAILLGPSLHLAAIFNKCGEIAVYRNDSRVNYLKEKCGGVITVSYNDEGSSRGGRIIDKLGKGLMLNWTAYNCTDCLTSGGQCGFDDRYSQFNCYCPDRTHALHCVVPFSQTYKKKSGLILGNQLSSFKLHSICWWETRNIYFTNICLDFLMSNCRTQSIFAYQ</sequence>
<organism evidence="4 5">
    <name type="scientific">Spinacia oleracea</name>
    <name type="common">Spinach</name>
    <dbReference type="NCBI Taxonomy" id="3562"/>
    <lineage>
        <taxon>Eukaryota</taxon>
        <taxon>Viridiplantae</taxon>
        <taxon>Streptophyta</taxon>
        <taxon>Embryophyta</taxon>
        <taxon>Tracheophyta</taxon>
        <taxon>Spermatophyta</taxon>
        <taxon>Magnoliopsida</taxon>
        <taxon>eudicotyledons</taxon>
        <taxon>Gunneridae</taxon>
        <taxon>Pentapetalae</taxon>
        <taxon>Caryophyllales</taxon>
        <taxon>Chenopodiaceae</taxon>
        <taxon>Chenopodioideae</taxon>
        <taxon>Anserineae</taxon>
        <taxon>Spinacia</taxon>
    </lineage>
</organism>
<name>A0A9R0JFX3_SPIOL</name>
<feature type="chain" id="PRO_5045624883" description="Wall-associated receptor kinase C-terminal domain-containing protein" evidence="2">
    <location>
        <begin position="19"/>
        <end position="190"/>
    </location>
</feature>
<keyword evidence="2" id="KW-0732">Signal</keyword>
<reference evidence="5" key="2">
    <citation type="submission" date="2025-08" db="UniProtKB">
        <authorList>
            <consortium name="RefSeq"/>
        </authorList>
    </citation>
    <scope>IDENTIFICATION</scope>
    <source>
        <tissue evidence="5">Leaf</tissue>
    </source>
</reference>
<dbReference type="GO" id="GO:0004674">
    <property type="term" value="F:protein serine/threonine kinase activity"/>
    <property type="evidence" value="ECO:0007669"/>
    <property type="project" value="UniProtKB-KW"/>
</dbReference>
<evidence type="ECO:0000256" key="1">
    <source>
        <dbReference type="ARBA" id="ARBA00023180"/>
    </source>
</evidence>
<gene>
    <name evidence="5" type="primary">LOC110805783</name>
</gene>
<evidence type="ECO:0000256" key="2">
    <source>
        <dbReference type="SAM" id="SignalP"/>
    </source>
</evidence>
<reference evidence="4" key="1">
    <citation type="journal article" date="2021" name="Nat. Commun.">
        <title>Genomic analyses provide insights into spinach domestication and the genetic basis of agronomic traits.</title>
        <authorList>
            <person name="Cai X."/>
            <person name="Sun X."/>
            <person name="Xu C."/>
            <person name="Sun H."/>
            <person name="Wang X."/>
            <person name="Ge C."/>
            <person name="Zhang Z."/>
            <person name="Wang Q."/>
            <person name="Fei Z."/>
            <person name="Jiao C."/>
            <person name="Wang Q."/>
        </authorList>
    </citation>
    <scope>NUCLEOTIDE SEQUENCE [LARGE SCALE GENOMIC DNA]</scope>
    <source>
        <strain evidence="4">cv. Varoflay</strain>
    </source>
</reference>